<name>A0A0C2DCZ9_9BACT</name>
<keyword evidence="2" id="KW-0175">Coiled coil</keyword>
<feature type="domain" description="Helicase ATP-binding" evidence="3">
    <location>
        <begin position="165"/>
        <end position="332"/>
    </location>
</feature>
<protein>
    <submittedName>
        <fullName evidence="5">RNA polymerase associated protein RapA</fullName>
    </submittedName>
</protein>
<dbReference type="InterPro" id="IPR038718">
    <property type="entry name" value="SNF2-like_sf"/>
</dbReference>
<dbReference type="InterPro" id="IPR014001">
    <property type="entry name" value="Helicase_ATP-bd"/>
</dbReference>
<organism evidence="5 6">
    <name type="scientific">Enhygromyxa salina</name>
    <dbReference type="NCBI Taxonomy" id="215803"/>
    <lineage>
        <taxon>Bacteria</taxon>
        <taxon>Pseudomonadati</taxon>
        <taxon>Myxococcota</taxon>
        <taxon>Polyangia</taxon>
        <taxon>Nannocystales</taxon>
        <taxon>Nannocystaceae</taxon>
        <taxon>Enhygromyxa</taxon>
    </lineage>
</organism>
<dbReference type="InterPro" id="IPR049730">
    <property type="entry name" value="SNF2/RAD54-like_C"/>
</dbReference>
<proteinExistence type="predicted"/>
<gene>
    <name evidence="5" type="ORF">DB30_03063</name>
</gene>
<dbReference type="PANTHER" id="PTHR10799">
    <property type="entry name" value="SNF2/RAD54 HELICASE FAMILY"/>
    <property type="match status" value="1"/>
</dbReference>
<dbReference type="GO" id="GO:0016787">
    <property type="term" value="F:hydrolase activity"/>
    <property type="evidence" value="ECO:0007669"/>
    <property type="project" value="UniProtKB-KW"/>
</dbReference>
<feature type="domain" description="Helicase C-terminal" evidence="4">
    <location>
        <begin position="576"/>
        <end position="729"/>
    </location>
</feature>
<sequence length="1077" mass="120921">MQTGTLVRLRHNQGLGPARLLEANPHGTVWVEFLHRVGERQVQGQLLERFPLYIGQRVSITSMEGRFVVREIQELNADDELRRCVISDGDTDQTLPESILLPVPPSIDDPASFFESLQWDQPHHFFARLNLSLTRTQWYSVSEGLPTLRGARVRPLAHQLYAARRVLEAHSPRFVLADEVGLGKTIETGLVIQALLAADPDLRVLVVAPGSMSRQWLCELYLRFGGRAFVHVPGDVVGGPPVAERRRRLAAPRLIVSTTALLVDEPFRNALVDLPWDLVVIDEAHQISPQHSLYPTLRELSARSTGFLALSATPSKREACGLTGLLALVAPDAYALDDGDALAAKLKDRRDIWRALTSTEDILGAARNSEDGAPDQETIEFLVDDWNGVLPEEPEVARMLSRARDGEVEALDELVAYVQEHYRIDHRIVRTRRRTLGVLGTRFARRQLKYLEYEPSAPEILLAQHMDKLATPEAQTAAQTLLRILFWRGLCATAKTFIELIEGRVSALEQDEHHDTDACAHALTSDPGPGEQEQLEHLLVMHTPALPEERAWLEAARGLAREWLAAGSDACARHRDVMKWLGELLTTSPNAKVLVFAQDRSTVCEFVEVLRAHHPQWGAEAFHHALDDRELEEAAHRFQRLSRHRILVSDELGGEGRNFQMAACVVHLDTPLSVGRVEQRIGRLDRMGREPDCPVTSIVVRGPSRVERALQDMHESAFRVFTDSVGGLEFVLPRLQNMMYAAIGKGEDLAEITRQMKSEVDSTLAEVDEDFELSLDSSRKQLEQARELAEIFEESADDGEERKVRHWLGTLGVDPGRDRRKIRFKWTAETLSEPLLGFDAGDGSTPFGTFDRSAALADESLHYFAPGHKLVDAALAALSSSRHGRATMLRRELGSLHQNQMFIVLLGTSRLDESDWEGEGIPTGLQTKAHRFLWPSSEITCVRISVDVDEEPEMVRDHELRQRLIRIYERDTGDREFTVDELLEAVSSPGPLWTAVRGAVSTGLDELNRNLESLRDEAAQELAEMMSMEMGYLRNQIRLGLLDARDAHHGLQQRERLLQSVRRARIELESIALVLGR</sequence>
<dbReference type="CDD" id="cd18793">
    <property type="entry name" value="SF2_C_SNF"/>
    <property type="match status" value="1"/>
</dbReference>
<dbReference type="Pfam" id="PF00176">
    <property type="entry name" value="SNF2-rel_dom"/>
    <property type="match status" value="1"/>
</dbReference>
<dbReference type="InterPro" id="IPR000330">
    <property type="entry name" value="SNF2_N"/>
</dbReference>
<dbReference type="Proteomes" id="UP000031599">
    <property type="component" value="Unassembled WGS sequence"/>
</dbReference>
<dbReference type="SMART" id="SM00487">
    <property type="entry name" value="DEXDc"/>
    <property type="match status" value="1"/>
</dbReference>
<dbReference type="SUPFAM" id="SSF52540">
    <property type="entry name" value="P-loop containing nucleoside triphosphate hydrolases"/>
    <property type="match status" value="1"/>
</dbReference>
<dbReference type="InterPro" id="IPR001650">
    <property type="entry name" value="Helicase_C-like"/>
</dbReference>
<accession>A0A0C2DCZ9</accession>
<dbReference type="Gene3D" id="3.40.50.10810">
    <property type="entry name" value="Tandem AAA-ATPase domain"/>
    <property type="match status" value="1"/>
</dbReference>
<evidence type="ECO:0000256" key="1">
    <source>
        <dbReference type="ARBA" id="ARBA00022801"/>
    </source>
</evidence>
<dbReference type="GO" id="GO:0005524">
    <property type="term" value="F:ATP binding"/>
    <property type="evidence" value="ECO:0007669"/>
    <property type="project" value="InterPro"/>
</dbReference>
<evidence type="ECO:0000259" key="3">
    <source>
        <dbReference type="PROSITE" id="PS51192"/>
    </source>
</evidence>
<evidence type="ECO:0000313" key="6">
    <source>
        <dbReference type="Proteomes" id="UP000031599"/>
    </source>
</evidence>
<comment type="caution">
    <text evidence="5">The sequence shown here is derived from an EMBL/GenBank/DDBJ whole genome shotgun (WGS) entry which is preliminary data.</text>
</comment>
<dbReference type="PROSITE" id="PS51192">
    <property type="entry name" value="HELICASE_ATP_BIND_1"/>
    <property type="match status" value="1"/>
</dbReference>
<dbReference type="AlphaFoldDB" id="A0A0C2DCZ9"/>
<dbReference type="PROSITE" id="PS51194">
    <property type="entry name" value="HELICASE_CTER"/>
    <property type="match status" value="1"/>
</dbReference>
<dbReference type="Pfam" id="PF00271">
    <property type="entry name" value="Helicase_C"/>
    <property type="match status" value="1"/>
</dbReference>
<dbReference type="InterPro" id="IPR027417">
    <property type="entry name" value="P-loop_NTPase"/>
</dbReference>
<keyword evidence="1" id="KW-0378">Hydrolase</keyword>
<reference evidence="5 6" key="1">
    <citation type="submission" date="2014-12" db="EMBL/GenBank/DDBJ databases">
        <title>Genome assembly of Enhygromyxa salina DSM 15201.</title>
        <authorList>
            <person name="Sharma G."/>
            <person name="Subramanian S."/>
        </authorList>
    </citation>
    <scope>NUCLEOTIDE SEQUENCE [LARGE SCALE GENOMIC DNA]</scope>
    <source>
        <strain evidence="5 6">DSM 15201</strain>
    </source>
</reference>
<feature type="coiled-coil region" evidence="2">
    <location>
        <begin position="775"/>
        <end position="802"/>
    </location>
</feature>
<dbReference type="SMART" id="SM00490">
    <property type="entry name" value="HELICc"/>
    <property type="match status" value="1"/>
</dbReference>
<dbReference type="Gene3D" id="3.40.50.300">
    <property type="entry name" value="P-loop containing nucleotide triphosphate hydrolases"/>
    <property type="match status" value="1"/>
</dbReference>
<evidence type="ECO:0000313" key="5">
    <source>
        <dbReference type="EMBL" id="KIG17582.1"/>
    </source>
</evidence>
<dbReference type="EMBL" id="JMCC02000022">
    <property type="protein sequence ID" value="KIG17582.1"/>
    <property type="molecule type" value="Genomic_DNA"/>
</dbReference>
<evidence type="ECO:0000256" key="2">
    <source>
        <dbReference type="SAM" id="Coils"/>
    </source>
</evidence>
<evidence type="ECO:0000259" key="4">
    <source>
        <dbReference type="PROSITE" id="PS51194"/>
    </source>
</evidence>